<keyword evidence="1" id="KW-0560">Oxidoreductase</keyword>
<name>A0A3N1MEY2_9PROT</name>
<dbReference type="InterPro" id="IPR051691">
    <property type="entry name" value="Metab_Enz_Cyan_OpOx_G3PDH"/>
</dbReference>
<organism evidence="3 4">
    <name type="scientific">Stella humosa</name>
    <dbReference type="NCBI Taxonomy" id="94"/>
    <lineage>
        <taxon>Bacteria</taxon>
        <taxon>Pseudomonadati</taxon>
        <taxon>Pseudomonadota</taxon>
        <taxon>Alphaproteobacteria</taxon>
        <taxon>Rhodospirillales</taxon>
        <taxon>Stellaceae</taxon>
        <taxon>Stella</taxon>
    </lineage>
</organism>
<dbReference type="GO" id="GO:0016491">
    <property type="term" value="F:oxidoreductase activity"/>
    <property type="evidence" value="ECO:0007669"/>
    <property type="project" value="UniProtKB-KW"/>
</dbReference>
<dbReference type="InterPro" id="IPR023753">
    <property type="entry name" value="FAD/NAD-binding_dom"/>
</dbReference>
<evidence type="ECO:0000313" key="4">
    <source>
        <dbReference type="Proteomes" id="UP000278222"/>
    </source>
</evidence>
<evidence type="ECO:0000313" key="3">
    <source>
        <dbReference type="EMBL" id="ROQ01257.1"/>
    </source>
</evidence>
<evidence type="ECO:0000259" key="2">
    <source>
        <dbReference type="Pfam" id="PF07992"/>
    </source>
</evidence>
<evidence type="ECO:0000256" key="1">
    <source>
        <dbReference type="ARBA" id="ARBA00023002"/>
    </source>
</evidence>
<dbReference type="InterPro" id="IPR041854">
    <property type="entry name" value="BFD-like_2Fe2S-bd_dom_sf"/>
</dbReference>
<dbReference type="SUPFAM" id="SSF51905">
    <property type="entry name" value="FAD/NAD(P)-binding domain"/>
    <property type="match status" value="1"/>
</dbReference>
<dbReference type="EMBL" id="RJKX01000011">
    <property type="protein sequence ID" value="ROQ01257.1"/>
    <property type="molecule type" value="Genomic_DNA"/>
</dbReference>
<dbReference type="Proteomes" id="UP000278222">
    <property type="component" value="Unassembled WGS sequence"/>
</dbReference>
<dbReference type="PIRSF" id="PIRSF037495">
    <property type="entry name" value="Opine_OX_OoxA/HcnB"/>
    <property type="match status" value="1"/>
</dbReference>
<dbReference type="PRINTS" id="PR00368">
    <property type="entry name" value="FADPNR"/>
</dbReference>
<dbReference type="PRINTS" id="PR00469">
    <property type="entry name" value="PNDRDTASEII"/>
</dbReference>
<sequence length="458" mass="48458">MADPRIVIVGAGPAGTRAAEAFVRHGLRPVVIDEAQRSGGQIYRRQPPGFSRPAKAVYGFEAGRAEGVHGAFDALAGSIDHRPETLVWNIQAGAVHTAPAGGGAVGRVEYDALILATGACDRVIPFPGWTTAGVYTLGAAQIALKYQACAIGGRVVFMGTGPLLYLVAYQYAKAGAKVAAVLDTTTFATKLGALRRLLAVPQAFLKGLYYLGWLRRHGVAIHEGVTPVRAEGEQAVTAMVFRTARGQERRIECDAVGFGYGLQSETQLADLVGCSFVYEPHSRQWLPEADADGRSSVAGVYLAGDGRRVRGADFAEMAGELAALAVLHDVGRPAAGDRLAELRRGLDRGLRWGGALQAVFPVPHRFLGDLPAETVLCRCEGVTVGDARRAVDDLDAREINRAKALSRIGMGRCQGRYCGLSAATILAETAGADPSTAMRLRGQAPVKPIPLTQQEVPS</sequence>
<dbReference type="RefSeq" id="WP_123688038.1">
    <property type="nucleotide sequence ID" value="NZ_AP019700.1"/>
</dbReference>
<accession>A0A3N1MEY2</accession>
<dbReference type="Pfam" id="PF07992">
    <property type="entry name" value="Pyr_redox_2"/>
    <property type="match status" value="1"/>
</dbReference>
<dbReference type="PANTHER" id="PTHR42949:SF3">
    <property type="entry name" value="ANAEROBIC GLYCEROL-3-PHOSPHATE DEHYDROGENASE SUBUNIT B"/>
    <property type="match status" value="1"/>
</dbReference>
<dbReference type="OrthoDB" id="9801699at2"/>
<dbReference type="InterPro" id="IPR036188">
    <property type="entry name" value="FAD/NAD-bd_sf"/>
</dbReference>
<keyword evidence="4" id="KW-1185">Reference proteome</keyword>
<dbReference type="PANTHER" id="PTHR42949">
    <property type="entry name" value="ANAEROBIC GLYCEROL-3-PHOSPHATE DEHYDROGENASE SUBUNIT B"/>
    <property type="match status" value="1"/>
</dbReference>
<feature type="domain" description="FAD/NAD(P)-binding" evidence="2">
    <location>
        <begin position="5"/>
        <end position="311"/>
    </location>
</feature>
<dbReference type="Gene3D" id="3.50.50.60">
    <property type="entry name" value="FAD/NAD(P)-binding domain"/>
    <property type="match status" value="3"/>
</dbReference>
<dbReference type="CDD" id="cd19946">
    <property type="entry name" value="GlpA-like_Fer2_BFD-like"/>
    <property type="match status" value="1"/>
</dbReference>
<dbReference type="Gene3D" id="1.10.10.1100">
    <property type="entry name" value="BFD-like [2Fe-2S]-binding domain"/>
    <property type="match status" value="1"/>
</dbReference>
<gene>
    <name evidence="3" type="ORF">EDC65_0435</name>
</gene>
<protein>
    <submittedName>
        <fullName evidence="3">NADPH-dependent 2,4-dienoyl-CoA reductase/sulfur reductase-like enzyme</fullName>
    </submittedName>
</protein>
<reference evidence="3 4" key="1">
    <citation type="submission" date="2018-11" db="EMBL/GenBank/DDBJ databases">
        <title>Genomic Encyclopedia of Type Strains, Phase IV (KMG-IV): sequencing the most valuable type-strain genomes for metagenomic binning, comparative biology and taxonomic classification.</title>
        <authorList>
            <person name="Goeker M."/>
        </authorList>
    </citation>
    <scope>NUCLEOTIDE SEQUENCE [LARGE SCALE GENOMIC DNA]</scope>
    <source>
        <strain evidence="3 4">DSM 5900</strain>
    </source>
</reference>
<comment type="caution">
    <text evidence="3">The sequence shown here is derived from an EMBL/GenBank/DDBJ whole genome shotgun (WGS) entry which is preliminary data.</text>
</comment>
<dbReference type="AlphaFoldDB" id="A0A3N1MEY2"/>
<proteinExistence type="predicted"/>
<dbReference type="InterPro" id="IPR017224">
    <property type="entry name" value="Opine_Oxase_asu/HCN_bsu"/>
</dbReference>